<dbReference type="Proteomes" id="UP000192468">
    <property type="component" value="Unassembled WGS sequence"/>
</dbReference>
<evidence type="ECO:0000259" key="3">
    <source>
        <dbReference type="PROSITE" id="PS50977"/>
    </source>
</evidence>
<dbReference type="InterPro" id="IPR009057">
    <property type="entry name" value="Homeodomain-like_sf"/>
</dbReference>
<feature type="domain" description="HTH tetR-type" evidence="3">
    <location>
        <begin position="11"/>
        <end position="71"/>
    </location>
</feature>
<feature type="DNA-binding region" description="H-T-H motif" evidence="2">
    <location>
        <begin position="34"/>
        <end position="53"/>
    </location>
</feature>
<dbReference type="RefSeq" id="WP_084117826.1">
    <property type="nucleotide sequence ID" value="NZ_FWXH01000042.1"/>
</dbReference>
<dbReference type="GO" id="GO:0003677">
    <property type="term" value="F:DNA binding"/>
    <property type="evidence" value="ECO:0007669"/>
    <property type="project" value="UniProtKB-UniRule"/>
</dbReference>
<dbReference type="PRINTS" id="PR00455">
    <property type="entry name" value="HTHTETR"/>
</dbReference>
<dbReference type="InterPro" id="IPR001647">
    <property type="entry name" value="HTH_TetR"/>
</dbReference>
<dbReference type="STRING" id="1121291.SAMN02745134_03859"/>
<name>A0A1W1XZP6_9CLOT</name>
<dbReference type="SUPFAM" id="SSF46689">
    <property type="entry name" value="Homeodomain-like"/>
    <property type="match status" value="1"/>
</dbReference>
<evidence type="ECO:0000313" key="4">
    <source>
        <dbReference type="EMBL" id="SMC29347.1"/>
    </source>
</evidence>
<dbReference type="PANTHER" id="PTHR43479">
    <property type="entry name" value="ACREF/ENVCD OPERON REPRESSOR-RELATED"/>
    <property type="match status" value="1"/>
</dbReference>
<dbReference type="Gene3D" id="1.10.357.10">
    <property type="entry name" value="Tetracycline Repressor, domain 2"/>
    <property type="match status" value="1"/>
</dbReference>
<gene>
    <name evidence="4" type="ORF">SAMN02745134_03859</name>
</gene>
<dbReference type="PANTHER" id="PTHR43479:SF11">
    <property type="entry name" value="ACREF_ENVCD OPERON REPRESSOR-RELATED"/>
    <property type="match status" value="1"/>
</dbReference>
<organism evidence="4 5">
    <name type="scientific">Clostridium acidisoli DSM 12555</name>
    <dbReference type="NCBI Taxonomy" id="1121291"/>
    <lineage>
        <taxon>Bacteria</taxon>
        <taxon>Bacillati</taxon>
        <taxon>Bacillota</taxon>
        <taxon>Clostridia</taxon>
        <taxon>Eubacteriales</taxon>
        <taxon>Clostridiaceae</taxon>
        <taxon>Clostridium</taxon>
    </lineage>
</organism>
<evidence type="ECO:0000256" key="1">
    <source>
        <dbReference type="ARBA" id="ARBA00023125"/>
    </source>
</evidence>
<keyword evidence="1 2" id="KW-0238">DNA-binding</keyword>
<protein>
    <submittedName>
        <fullName evidence="4">Transcriptional regulator, TetR family</fullName>
    </submittedName>
</protein>
<dbReference type="AlphaFoldDB" id="A0A1W1XZP6"/>
<keyword evidence="5" id="KW-1185">Reference proteome</keyword>
<reference evidence="4 5" key="1">
    <citation type="submission" date="2017-04" db="EMBL/GenBank/DDBJ databases">
        <authorList>
            <person name="Afonso C.L."/>
            <person name="Miller P.J."/>
            <person name="Scott M.A."/>
            <person name="Spackman E."/>
            <person name="Goraichik I."/>
            <person name="Dimitrov K.M."/>
            <person name="Suarez D.L."/>
            <person name="Swayne D.E."/>
        </authorList>
    </citation>
    <scope>NUCLEOTIDE SEQUENCE [LARGE SCALE GENOMIC DNA]</scope>
    <source>
        <strain evidence="4 5">DSM 12555</strain>
    </source>
</reference>
<evidence type="ECO:0000256" key="2">
    <source>
        <dbReference type="PROSITE-ProRule" id="PRU00335"/>
    </source>
</evidence>
<dbReference type="Pfam" id="PF00440">
    <property type="entry name" value="TetR_N"/>
    <property type="match status" value="1"/>
</dbReference>
<proteinExistence type="predicted"/>
<accession>A0A1W1XZP6</accession>
<dbReference type="InterPro" id="IPR050624">
    <property type="entry name" value="HTH-type_Tx_Regulator"/>
</dbReference>
<dbReference type="EMBL" id="FWXH01000042">
    <property type="protein sequence ID" value="SMC29347.1"/>
    <property type="molecule type" value="Genomic_DNA"/>
</dbReference>
<evidence type="ECO:0000313" key="5">
    <source>
        <dbReference type="Proteomes" id="UP000192468"/>
    </source>
</evidence>
<sequence length="195" mass="22141">MTETKRQKQKMMTKIHLLETATKLFGEKGILATKTIDIAKAAMVSHGTVFSHFPTQEDLLNATIENFGEKLGTRLHELLDDNSSLAEILNAHITGLIEFEPFCTRLIIERRLLPSTAKDTYVMIQSIISFHICSAAQKEIDEGTIKNQPVNLIFNTWLSLIHYYMSNSDLFSPDGSVLEQYGEQLLQHYLSLIRL</sequence>
<dbReference type="PROSITE" id="PS50977">
    <property type="entry name" value="HTH_TETR_2"/>
    <property type="match status" value="1"/>
</dbReference>
<dbReference type="OrthoDB" id="9780824at2"/>